<keyword evidence="4" id="KW-1185">Reference proteome</keyword>
<protein>
    <submittedName>
        <fullName evidence="3">Uncharacterized protein</fullName>
    </submittedName>
</protein>
<proteinExistence type="predicted"/>
<accession>A0A9W7CLS7</accession>
<dbReference type="EMBL" id="BRXX01000377">
    <property type="protein sequence ID" value="GMI08173.1"/>
    <property type="molecule type" value="Genomic_DNA"/>
</dbReference>
<evidence type="ECO:0000256" key="1">
    <source>
        <dbReference type="SAM" id="MobiDB-lite"/>
    </source>
</evidence>
<feature type="region of interest" description="Disordered" evidence="1">
    <location>
        <begin position="394"/>
        <end position="443"/>
    </location>
</feature>
<feature type="compositionally biased region" description="Low complexity" evidence="1">
    <location>
        <begin position="135"/>
        <end position="145"/>
    </location>
</feature>
<gene>
    <name evidence="3" type="ORF">TrVE_jg12496</name>
</gene>
<feature type="compositionally biased region" description="Basic and acidic residues" evidence="1">
    <location>
        <begin position="422"/>
        <end position="437"/>
    </location>
</feature>
<feature type="compositionally biased region" description="Acidic residues" evidence="1">
    <location>
        <begin position="394"/>
        <end position="413"/>
    </location>
</feature>
<evidence type="ECO:0000313" key="3">
    <source>
        <dbReference type="EMBL" id="GMI08173.1"/>
    </source>
</evidence>
<keyword evidence="2" id="KW-0472">Membrane</keyword>
<evidence type="ECO:0000313" key="4">
    <source>
        <dbReference type="Proteomes" id="UP001165160"/>
    </source>
</evidence>
<sequence>MSTRSSLRGRVPDLLNTRDLHIRDELVEKIHDFFGSNDVEHDNFYDIFEGEDTPLPERAQFCIDNCQTLADCTSNLQCYSVSALEAMGYSHFEMHDTHPHKFECTNNDMVYYADPTFFCAPSASPSMSPTLSPANPNNNNNNNNPVFRPTPSPTVVVEPVPSYSNNVLFAAVGTGTVVSAIAIFCACLCRRRRKRREYAKLRAEILRRLKIVAPEQVPNLENILIQFKGKELELIDQLRLMKPRNNVVQVQSPMATRMNETLGASTPPPFPFDLQMAFPGDSPPPPICPPAGLASPVQTNTRFWARSTGVLALSNNGSPADTNSTSDGIDDQSIDSDYLSLDVMVMDLEGDLTLVAEGKDSGENDPTNTTSEGTLSSMEIEISQIPIGIELEEPNFSDVDDNDLFDNDLDGEPMIEPSGHMAEAKSETNDDSDRGDSLDDFER</sequence>
<comment type="caution">
    <text evidence="3">The sequence shown here is derived from an EMBL/GenBank/DDBJ whole genome shotgun (WGS) entry which is preliminary data.</text>
</comment>
<reference evidence="4" key="1">
    <citation type="journal article" date="2023" name="Commun. Biol.">
        <title>Genome analysis of Parmales, the sister group of diatoms, reveals the evolutionary specialization of diatoms from phago-mixotrophs to photoautotrophs.</title>
        <authorList>
            <person name="Ban H."/>
            <person name="Sato S."/>
            <person name="Yoshikawa S."/>
            <person name="Yamada K."/>
            <person name="Nakamura Y."/>
            <person name="Ichinomiya M."/>
            <person name="Sato N."/>
            <person name="Blanc-Mathieu R."/>
            <person name="Endo H."/>
            <person name="Kuwata A."/>
            <person name="Ogata H."/>
        </authorList>
    </citation>
    <scope>NUCLEOTIDE SEQUENCE [LARGE SCALE GENOMIC DNA]</scope>
    <source>
        <strain evidence="4">NIES 3699</strain>
    </source>
</reference>
<evidence type="ECO:0000256" key="2">
    <source>
        <dbReference type="SAM" id="Phobius"/>
    </source>
</evidence>
<feature type="region of interest" description="Disordered" evidence="1">
    <location>
        <begin position="129"/>
        <end position="150"/>
    </location>
</feature>
<keyword evidence="2" id="KW-1133">Transmembrane helix</keyword>
<name>A0A9W7CLS7_9STRA</name>
<feature type="compositionally biased region" description="Polar residues" evidence="1">
    <location>
        <begin position="364"/>
        <end position="377"/>
    </location>
</feature>
<keyword evidence="2" id="KW-0812">Transmembrane</keyword>
<dbReference type="AlphaFoldDB" id="A0A9W7CLS7"/>
<organism evidence="3 4">
    <name type="scientific">Triparma verrucosa</name>
    <dbReference type="NCBI Taxonomy" id="1606542"/>
    <lineage>
        <taxon>Eukaryota</taxon>
        <taxon>Sar</taxon>
        <taxon>Stramenopiles</taxon>
        <taxon>Ochrophyta</taxon>
        <taxon>Bolidophyceae</taxon>
        <taxon>Parmales</taxon>
        <taxon>Triparmaceae</taxon>
        <taxon>Triparma</taxon>
    </lineage>
</organism>
<dbReference type="Proteomes" id="UP001165160">
    <property type="component" value="Unassembled WGS sequence"/>
</dbReference>
<feature type="region of interest" description="Disordered" evidence="1">
    <location>
        <begin position="356"/>
        <end position="378"/>
    </location>
</feature>
<feature type="transmembrane region" description="Helical" evidence="2">
    <location>
        <begin position="167"/>
        <end position="189"/>
    </location>
</feature>